<evidence type="ECO:0000259" key="6">
    <source>
        <dbReference type="PROSITE" id="PS50296"/>
    </source>
</evidence>
<accession>A0A0H4T246</accession>
<dbReference type="InterPro" id="IPR050318">
    <property type="entry name" value="DENR/SUI1_TIF"/>
</dbReference>
<proteinExistence type="inferred from homology"/>
<dbReference type="InterPro" id="IPR001950">
    <property type="entry name" value="SUI1"/>
</dbReference>
<dbReference type="EMBL" id="KT006976">
    <property type="protein sequence ID" value="AKQ01696.1"/>
    <property type="molecule type" value="Genomic_DNA"/>
</dbReference>
<dbReference type="InterPro" id="IPR036877">
    <property type="entry name" value="SUI1_dom_sf"/>
</dbReference>
<comment type="similarity">
    <text evidence="1 4 5">Belongs to the SUI1 family.</text>
</comment>
<evidence type="ECO:0000256" key="5">
    <source>
        <dbReference type="PIRNR" id="PIRNR037511"/>
    </source>
</evidence>
<dbReference type="AlphaFoldDB" id="A0A0H4T246"/>
<keyword evidence="3 4" id="KW-0648">Protein biosynthesis</keyword>
<evidence type="ECO:0000256" key="2">
    <source>
        <dbReference type="ARBA" id="ARBA00022845"/>
    </source>
</evidence>
<dbReference type="NCBIfam" id="NF002096">
    <property type="entry name" value="PRK00939.1"/>
    <property type="match status" value="1"/>
</dbReference>
<dbReference type="GO" id="GO:0002188">
    <property type="term" value="P:translation reinitiation"/>
    <property type="evidence" value="ECO:0007669"/>
    <property type="project" value="UniProtKB-UniRule"/>
</dbReference>
<dbReference type="GO" id="GO:0001731">
    <property type="term" value="P:formation of translation preinitiation complex"/>
    <property type="evidence" value="ECO:0007669"/>
    <property type="project" value="UniProtKB-UniRule"/>
</dbReference>
<dbReference type="InterPro" id="IPR022851">
    <property type="entry name" value="SUI1_arc"/>
</dbReference>
<organism evidence="7">
    <name type="scientific">uncultured euryarchaeote Rifle_16ft_4_minimus_23719</name>
    <dbReference type="NCBI Taxonomy" id="1665190"/>
    <lineage>
        <taxon>Archaea</taxon>
        <taxon>Methanobacteriati</taxon>
        <taxon>Methanobacteriota</taxon>
        <taxon>environmental samples</taxon>
    </lineage>
</organism>
<dbReference type="Gene3D" id="3.30.780.10">
    <property type="entry name" value="SUI1-like domain"/>
    <property type="match status" value="1"/>
</dbReference>
<dbReference type="PANTHER" id="PTHR12789">
    <property type="entry name" value="DENSITY-REGULATED PROTEIN HOMOLOG"/>
    <property type="match status" value="1"/>
</dbReference>
<dbReference type="PIRSF" id="PIRSF037511">
    <property type="entry name" value="Transl_init_SUI1_pro"/>
    <property type="match status" value="1"/>
</dbReference>
<dbReference type="SUPFAM" id="SSF55159">
    <property type="entry name" value="eIF1-like"/>
    <property type="match status" value="1"/>
</dbReference>
<dbReference type="InterPro" id="IPR005872">
    <property type="entry name" value="SUI1_arc_bac"/>
</dbReference>
<feature type="domain" description="SUI1" evidence="6">
    <location>
        <begin position="27"/>
        <end position="93"/>
    </location>
</feature>
<dbReference type="PANTHER" id="PTHR12789:SF0">
    <property type="entry name" value="DENSITY-REGULATED PROTEIN"/>
    <property type="match status" value="1"/>
</dbReference>
<sequence>MAGICTVCGLPDELCMCEELAKEQQRIRVYNDTRRYGKTVTIVDGLDGSDIDIDELARMLKNRCAAGGTAKEGRIELQGEHKRKVQAVLAGMGYTVQVQ</sequence>
<reference evidence="7" key="1">
    <citation type="journal article" date="2015" name="ISME J.">
        <title>Aquifer environment selects for microbial species cohorts in sediment and groundwater.</title>
        <authorList>
            <person name="Hug L.A."/>
            <person name="Thomas B.C."/>
            <person name="Brown C.T."/>
            <person name="Frischkorn K.R."/>
            <person name="Williams K.H."/>
            <person name="Tringe S.G."/>
            <person name="Banfield J.F."/>
        </authorList>
    </citation>
    <scope>NUCLEOTIDE SEQUENCE</scope>
</reference>
<evidence type="ECO:0000256" key="4">
    <source>
        <dbReference type="HAMAP-Rule" id="MF_00604"/>
    </source>
</evidence>
<dbReference type="Pfam" id="PF01253">
    <property type="entry name" value="SUI1"/>
    <property type="match status" value="1"/>
</dbReference>
<dbReference type="GO" id="GO:0003743">
    <property type="term" value="F:translation initiation factor activity"/>
    <property type="evidence" value="ECO:0007669"/>
    <property type="project" value="UniProtKB-UniRule"/>
</dbReference>
<dbReference type="GO" id="GO:0006417">
    <property type="term" value="P:regulation of translation"/>
    <property type="evidence" value="ECO:0007669"/>
    <property type="project" value="UniProtKB-UniRule"/>
</dbReference>
<protein>
    <recommendedName>
        <fullName evidence="4 5">Protein translation factor SUI1 homolog</fullName>
    </recommendedName>
</protein>
<name>A0A0H4T246_9EURY</name>
<dbReference type="HAMAP" id="MF_00604">
    <property type="entry name" value="SUI1"/>
    <property type="match status" value="1"/>
</dbReference>
<dbReference type="CDD" id="cd11567">
    <property type="entry name" value="YciH_like"/>
    <property type="match status" value="1"/>
</dbReference>
<dbReference type="GO" id="GO:0003729">
    <property type="term" value="F:mRNA binding"/>
    <property type="evidence" value="ECO:0007669"/>
    <property type="project" value="TreeGrafter"/>
</dbReference>
<keyword evidence="2 4" id="KW-0810">Translation regulation</keyword>
<dbReference type="PROSITE" id="PS50296">
    <property type="entry name" value="SUI1"/>
    <property type="match status" value="1"/>
</dbReference>
<evidence type="ECO:0000256" key="1">
    <source>
        <dbReference type="ARBA" id="ARBA00005422"/>
    </source>
</evidence>
<evidence type="ECO:0000313" key="7">
    <source>
        <dbReference type="EMBL" id="AKQ01696.1"/>
    </source>
</evidence>
<keyword evidence="7" id="KW-0396">Initiation factor</keyword>
<dbReference type="NCBIfam" id="TIGR01158">
    <property type="entry name" value="SUI1_rel"/>
    <property type="match status" value="1"/>
</dbReference>
<evidence type="ECO:0000256" key="3">
    <source>
        <dbReference type="ARBA" id="ARBA00022917"/>
    </source>
</evidence>